<reference evidence="4" key="1">
    <citation type="submission" date="2019-04" db="EMBL/GenBank/DDBJ databases">
        <title>Nocardioides xinjiangensis sp. nov.</title>
        <authorList>
            <person name="Liu S."/>
        </authorList>
    </citation>
    <scope>NUCLEOTIDE SEQUENCE [LARGE SCALE GENOMIC DNA]</scope>
    <source>
        <strain evidence="4">18</strain>
    </source>
</reference>
<evidence type="ECO:0000313" key="4">
    <source>
        <dbReference type="Proteomes" id="UP000308760"/>
    </source>
</evidence>
<dbReference type="Pfam" id="PF04149">
    <property type="entry name" value="DUF397"/>
    <property type="match status" value="1"/>
</dbReference>
<name>A0A4S8Q9Q8_9ACTN</name>
<evidence type="ECO:0000313" key="3">
    <source>
        <dbReference type="EMBL" id="THV39475.1"/>
    </source>
</evidence>
<evidence type="ECO:0000256" key="1">
    <source>
        <dbReference type="SAM" id="MobiDB-lite"/>
    </source>
</evidence>
<dbReference type="InterPro" id="IPR007278">
    <property type="entry name" value="DUF397"/>
</dbReference>
<accession>A0A4S8Q9Q8</accession>
<feature type="region of interest" description="Disordered" evidence="1">
    <location>
        <begin position="1"/>
        <end position="28"/>
    </location>
</feature>
<feature type="domain" description="DUF397" evidence="2">
    <location>
        <begin position="17"/>
        <end position="69"/>
    </location>
</feature>
<dbReference type="EMBL" id="STGY01000066">
    <property type="protein sequence ID" value="THV39475.1"/>
    <property type="molecule type" value="Genomic_DNA"/>
</dbReference>
<dbReference type="Proteomes" id="UP000308760">
    <property type="component" value="Unassembled WGS sequence"/>
</dbReference>
<dbReference type="RefSeq" id="WP_136535893.1">
    <property type="nucleotide sequence ID" value="NZ_STGY01000066.1"/>
</dbReference>
<protein>
    <submittedName>
        <fullName evidence="3">DUF397 domain-containing protein</fullName>
    </submittedName>
</protein>
<gene>
    <name evidence="3" type="ORF">FAB82_17835</name>
</gene>
<dbReference type="AlphaFoldDB" id="A0A4S8Q9Q8"/>
<organism evidence="3 4">
    <name type="scientific">Glycomyces buryatensis</name>
    <dbReference type="NCBI Taxonomy" id="2570927"/>
    <lineage>
        <taxon>Bacteria</taxon>
        <taxon>Bacillati</taxon>
        <taxon>Actinomycetota</taxon>
        <taxon>Actinomycetes</taxon>
        <taxon>Glycomycetales</taxon>
        <taxon>Glycomycetaceae</taxon>
        <taxon>Glycomyces</taxon>
    </lineage>
</organism>
<dbReference type="OrthoDB" id="4570646at2"/>
<reference evidence="3 4" key="2">
    <citation type="submission" date="2019-05" db="EMBL/GenBank/DDBJ databases">
        <title>Glycomyces buryatensis sp. nov.</title>
        <authorList>
            <person name="Nikitina E."/>
        </authorList>
    </citation>
    <scope>NUCLEOTIDE SEQUENCE [LARGE SCALE GENOMIC DNA]</scope>
    <source>
        <strain evidence="3 4">18</strain>
    </source>
</reference>
<sequence length="74" mass="7842">MTQRACNQDKWARAQRRKSSRSNGGTSGECVEVLYEGGGFGIADTKLGDSSPIFDLPTGDFTGLLSGIKSGEID</sequence>
<keyword evidence="4" id="KW-1185">Reference proteome</keyword>
<comment type="caution">
    <text evidence="3">The sequence shown here is derived from an EMBL/GenBank/DDBJ whole genome shotgun (WGS) entry which is preliminary data.</text>
</comment>
<proteinExistence type="predicted"/>
<evidence type="ECO:0000259" key="2">
    <source>
        <dbReference type="Pfam" id="PF04149"/>
    </source>
</evidence>